<dbReference type="PANTHER" id="PTHR48111:SF1">
    <property type="entry name" value="TWO-COMPONENT RESPONSE REGULATOR ORR33"/>
    <property type="match status" value="1"/>
</dbReference>
<dbReference type="GO" id="GO:0006355">
    <property type="term" value="P:regulation of DNA-templated transcription"/>
    <property type="evidence" value="ECO:0007669"/>
    <property type="project" value="InterPro"/>
</dbReference>
<keyword evidence="11" id="KW-1185">Reference proteome</keyword>
<proteinExistence type="predicted"/>
<dbReference type="InterPro" id="IPR036388">
    <property type="entry name" value="WH-like_DNA-bd_sf"/>
</dbReference>
<dbReference type="SMART" id="SM00862">
    <property type="entry name" value="Trans_reg_C"/>
    <property type="match status" value="1"/>
</dbReference>
<dbReference type="GO" id="GO:0000156">
    <property type="term" value="F:phosphorelay response regulator activity"/>
    <property type="evidence" value="ECO:0007669"/>
    <property type="project" value="TreeGrafter"/>
</dbReference>
<reference evidence="11" key="1">
    <citation type="submission" date="2016-10" db="EMBL/GenBank/DDBJ databases">
        <authorList>
            <person name="Varghese N."/>
            <person name="Submissions S."/>
        </authorList>
    </citation>
    <scope>NUCLEOTIDE SEQUENCE [LARGE SCALE GENOMIC DNA]</scope>
    <source>
        <strain evidence="11">DSM 11578</strain>
    </source>
</reference>
<accession>A0A1I4AL53</accession>
<dbReference type="InterPro" id="IPR016032">
    <property type="entry name" value="Sig_transdc_resp-reg_C-effctor"/>
</dbReference>
<keyword evidence="1 6" id="KW-0597">Phosphoprotein</keyword>
<evidence type="ECO:0000313" key="10">
    <source>
        <dbReference type="EMBL" id="SFK57215.1"/>
    </source>
</evidence>
<evidence type="ECO:0000256" key="4">
    <source>
        <dbReference type="ARBA" id="ARBA00023125"/>
    </source>
</evidence>
<dbReference type="Gene3D" id="6.10.250.690">
    <property type="match status" value="1"/>
</dbReference>
<dbReference type="SUPFAM" id="SSF46894">
    <property type="entry name" value="C-terminal effector domain of the bipartite response regulators"/>
    <property type="match status" value="1"/>
</dbReference>
<name>A0A1I4AL53_9GAMM</name>
<dbReference type="Gene3D" id="3.40.50.2300">
    <property type="match status" value="1"/>
</dbReference>
<keyword evidence="5" id="KW-0804">Transcription</keyword>
<dbReference type="Pfam" id="PF00486">
    <property type="entry name" value="Trans_reg_C"/>
    <property type="match status" value="1"/>
</dbReference>
<dbReference type="CDD" id="cd00383">
    <property type="entry name" value="trans_reg_C"/>
    <property type="match status" value="1"/>
</dbReference>
<evidence type="ECO:0000256" key="6">
    <source>
        <dbReference type="PROSITE-ProRule" id="PRU00169"/>
    </source>
</evidence>
<dbReference type="EMBL" id="FOSH01000015">
    <property type="protein sequence ID" value="SFK57215.1"/>
    <property type="molecule type" value="Genomic_DNA"/>
</dbReference>
<dbReference type="PROSITE" id="PS51755">
    <property type="entry name" value="OMPR_PHOB"/>
    <property type="match status" value="1"/>
</dbReference>
<dbReference type="Proteomes" id="UP000198924">
    <property type="component" value="Unassembled WGS sequence"/>
</dbReference>
<sequence length="230" mass="26064">MPKPRILLVDDDADFRVAIKVLLMNEGLQVEEAASAQEMDTVLSHFNADIVLLDVKLPDDSGLNIVSRLKLNRRIDVVMISALGAVEHRVLGLSSGADYYLAKPIDIRELLAVINNRFRALMADKPEQKHSWQLDIVNWLLITPDGEQHTLNNSELKILTLLVEHSMQGKATTREVLHYALGKSSYPTDSRSVDLHISRIRQRFTSNDFQFPIKTIRKVGYQLTKQITIL</sequence>
<dbReference type="GO" id="GO:0005829">
    <property type="term" value="C:cytosol"/>
    <property type="evidence" value="ECO:0007669"/>
    <property type="project" value="TreeGrafter"/>
</dbReference>
<dbReference type="PANTHER" id="PTHR48111">
    <property type="entry name" value="REGULATOR OF RPOS"/>
    <property type="match status" value="1"/>
</dbReference>
<dbReference type="STRING" id="45496.SAMN04488079_1158"/>
<feature type="DNA-binding region" description="OmpR/PhoB-type" evidence="7">
    <location>
        <begin position="123"/>
        <end position="225"/>
    </location>
</feature>
<evidence type="ECO:0000256" key="1">
    <source>
        <dbReference type="ARBA" id="ARBA00022553"/>
    </source>
</evidence>
<dbReference type="CDD" id="cd17574">
    <property type="entry name" value="REC_OmpR"/>
    <property type="match status" value="1"/>
</dbReference>
<dbReference type="InterPro" id="IPR039420">
    <property type="entry name" value="WalR-like"/>
</dbReference>
<dbReference type="Pfam" id="PF00072">
    <property type="entry name" value="Response_reg"/>
    <property type="match status" value="1"/>
</dbReference>
<evidence type="ECO:0000256" key="7">
    <source>
        <dbReference type="PROSITE-ProRule" id="PRU01091"/>
    </source>
</evidence>
<dbReference type="PROSITE" id="PS50110">
    <property type="entry name" value="RESPONSE_REGULATORY"/>
    <property type="match status" value="1"/>
</dbReference>
<dbReference type="InterPro" id="IPR001867">
    <property type="entry name" value="OmpR/PhoB-type_DNA-bd"/>
</dbReference>
<dbReference type="OrthoDB" id="6117814at2"/>
<evidence type="ECO:0000256" key="2">
    <source>
        <dbReference type="ARBA" id="ARBA00023012"/>
    </source>
</evidence>
<dbReference type="GO" id="GO:0032993">
    <property type="term" value="C:protein-DNA complex"/>
    <property type="evidence" value="ECO:0007669"/>
    <property type="project" value="TreeGrafter"/>
</dbReference>
<evidence type="ECO:0000256" key="5">
    <source>
        <dbReference type="ARBA" id="ARBA00023163"/>
    </source>
</evidence>
<organism evidence="10 11">
    <name type="scientific">Methylophaga sulfidovorans</name>
    <dbReference type="NCBI Taxonomy" id="45496"/>
    <lineage>
        <taxon>Bacteria</taxon>
        <taxon>Pseudomonadati</taxon>
        <taxon>Pseudomonadota</taxon>
        <taxon>Gammaproteobacteria</taxon>
        <taxon>Thiotrichales</taxon>
        <taxon>Piscirickettsiaceae</taxon>
        <taxon>Methylophaga</taxon>
    </lineage>
</organism>
<dbReference type="RefSeq" id="WP_091714973.1">
    <property type="nucleotide sequence ID" value="NZ_FOSH01000015.1"/>
</dbReference>
<evidence type="ECO:0000256" key="3">
    <source>
        <dbReference type="ARBA" id="ARBA00023015"/>
    </source>
</evidence>
<feature type="domain" description="Response regulatory" evidence="8">
    <location>
        <begin position="5"/>
        <end position="118"/>
    </location>
</feature>
<evidence type="ECO:0000259" key="9">
    <source>
        <dbReference type="PROSITE" id="PS51755"/>
    </source>
</evidence>
<dbReference type="SMART" id="SM00448">
    <property type="entry name" value="REC"/>
    <property type="match status" value="1"/>
</dbReference>
<evidence type="ECO:0000313" key="11">
    <source>
        <dbReference type="Proteomes" id="UP000198924"/>
    </source>
</evidence>
<dbReference type="AlphaFoldDB" id="A0A1I4AL53"/>
<evidence type="ECO:0000259" key="8">
    <source>
        <dbReference type="PROSITE" id="PS50110"/>
    </source>
</evidence>
<dbReference type="SUPFAM" id="SSF52172">
    <property type="entry name" value="CheY-like"/>
    <property type="match status" value="1"/>
</dbReference>
<keyword evidence="2" id="KW-0902">Two-component regulatory system</keyword>
<feature type="domain" description="OmpR/PhoB-type" evidence="9">
    <location>
        <begin position="123"/>
        <end position="225"/>
    </location>
</feature>
<dbReference type="Gene3D" id="1.10.10.10">
    <property type="entry name" value="Winged helix-like DNA-binding domain superfamily/Winged helix DNA-binding domain"/>
    <property type="match status" value="1"/>
</dbReference>
<keyword evidence="4 7" id="KW-0238">DNA-binding</keyword>
<dbReference type="InterPro" id="IPR011006">
    <property type="entry name" value="CheY-like_superfamily"/>
</dbReference>
<protein>
    <submittedName>
        <fullName evidence="10">Two-component system, OmpR family, response regulator</fullName>
    </submittedName>
</protein>
<gene>
    <name evidence="10" type="ORF">SAMN04488079_1158</name>
</gene>
<dbReference type="GO" id="GO:0000976">
    <property type="term" value="F:transcription cis-regulatory region binding"/>
    <property type="evidence" value="ECO:0007669"/>
    <property type="project" value="TreeGrafter"/>
</dbReference>
<dbReference type="InterPro" id="IPR001789">
    <property type="entry name" value="Sig_transdc_resp-reg_receiver"/>
</dbReference>
<keyword evidence="3" id="KW-0805">Transcription regulation</keyword>
<feature type="modified residue" description="4-aspartylphosphate" evidence="6">
    <location>
        <position position="54"/>
    </location>
</feature>